<dbReference type="GO" id="GO:0000976">
    <property type="term" value="F:transcription cis-regulatory region binding"/>
    <property type="evidence" value="ECO:0007669"/>
    <property type="project" value="TreeGrafter"/>
</dbReference>
<dbReference type="RefSeq" id="WP_016471493.1">
    <property type="nucleotide sequence ID" value="NZ_BBQG01000018.1"/>
</dbReference>
<dbReference type="SUPFAM" id="SSF47413">
    <property type="entry name" value="lambda repressor-like DNA-binding domains"/>
    <property type="match status" value="1"/>
</dbReference>
<dbReference type="EMBL" id="RCIY01000040">
    <property type="protein sequence ID" value="TGG86308.1"/>
    <property type="molecule type" value="Genomic_DNA"/>
</dbReference>
<dbReference type="PANTHER" id="PTHR30146:SF109">
    <property type="entry name" value="HTH-TYPE TRANSCRIPTIONAL REGULATOR GALS"/>
    <property type="match status" value="1"/>
</dbReference>
<dbReference type="Gene3D" id="3.40.50.2300">
    <property type="match status" value="2"/>
</dbReference>
<dbReference type="Pfam" id="PF00356">
    <property type="entry name" value="LacI"/>
    <property type="match status" value="1"/>
</dbReference>
<dbReference type="Proteomes" id="UP000298111">
    <property type="component" value="Unassembled WGS sequence"/>
</dbReference>
<comment type="caution">
    <text evidence="1">The sequence shown here is derived from an EMBL/GenBank/DDBJ whole genome shotgun (WGS) entry which is preliminary data.</text>
</comment>
<protein>
    <submittedName>
        <fullName evidence="1">LacI family transcriptional regulator</fullName>
    </submittedName>
</protein>
<proteinExistence type="predicted"/>
<dbReference type="SUPFAM" id="SSF53822">
    <property type="entry name" value="Periplasmic binding protein-like I"/>
    <property type="match status" value="1"/>
</dbReference>
<dbReference type="GO" id="GO:0003700">
    <property type="term" value="F:DNA-binding transcription factor activity"/>
    <property type="evidence" value="ECO:0007669"/>
    <property type="project" value="TreeGrafter"/>
</dbReference>
<dbReference type="InterPro" id="IPR010982">
    <property type="entry name" value="Lambda_DNA-bd_dom_sf"/>
</dbReference>
<sequence>MPAARGGGTGKPGPTLEQVAARAGVGRGTASRVINGSPRVSERTRAAVQAAVAELGYVPNRAARALAAGSMDAIALVVPEQENRLFAEPYFSEILRGVSTELADTDMQLLLTLIRDERGRERFRQYAAAHRVDGVLLVSVHGDDPLPDLLRDIGMPAVISGRRSHDEHVPYVDSDNLLGAQLAVEHLIGRGRRKVATVTGPLDMYAARCRLDGYHEALRAAGRPDGHLVEEGDFTEEGGHRAMRRLLEREPGLDAVFCASDVMAAGARIALREAGREVPDEVALVGFDDSAVARHMDPPLTTVRQPIEEMGRAMVRMLLGLMTGRRERAVRDTAGQHHLVLPTELVRRRSS</sequence>
<organism evidence="1 2">
    <name type="scientific">Streptomyces albus</name>
    <dbReference type="NCBI Taxonomy" id="1888"/>
    <lineage>
        <taxon>Bacteria</taxon>
        <taxon>Bacillati</taxon>
        <taxon>Actinomycetota</taxon>
        <taxon>Actinomycetes</taxon>
        <taxon>Kitasatosporales</taxon>
        <taxon>Streptomycetaceae</taxon>
        <taxon>Streptomyces</taxon>
    </lineage>
</organism>
<dbReference type="AlphaFoldDB" id="A0A6C1C9L5"/>
<dbReference type="GeneID" id="75179689"/>
<dbReference type="CDD" id="cd06267">
    <property type="entry name" value="PBP1_LacI_sugar_binding-like"/>
    <property type="match status" value="1"/>
</dbReference>
<dbReference type="Pfam" id="PF13377">
    <property type="entry name" value="Peripla_BP_3"/>
    <property type="match status" value="1"/>
</dbReference>
<dbReference type="PANTHER" id="PTHR30146">
    <property type="entry name" value="LACI-RELATED TRANSCRIPTIONAL REPRESSOR"/>
    <property type="match status" value="1"/>
</dbReference>
<dbReference type="CDD" id="cd01392">
    <property type="entry name" value="HTH_LacI"/>
    <property type="match status" value="1"/>
</dbReference>
<dbReference type="InterPro" id="IPR000843">
    <property type="entry name" value="HTH_LacI"/>
</dbReference>
<name>A0A6C1C9L5_9ACTN</name>
<dbReference type="Gene3D" id="1.10.260.40">
    <property type="entry name" value="lambda repressor-like DNA-binding domains"/>
    <property type="match status" value="1"/>
</dbReference>
<reference evidence="1 2" key="1">
    <citation type="submission" date="2018-10" db="EMBL/GenBank/DDBJ databases">
        <title>Isolation of pseudouridimycin from Streptomyces albus DSM 40763.</title>
        <authorList>
            <person name="Rosenqvist P."/>
            <person name="Metsae-Ketelae M."/>
            <person name="Virta P."/>
        </authorList>
    </citation>
    <scope>NUCLEOTIDE SEQUENCE [LARGE SCALE GENOMIC DNA]</scope>
    <source>
        <strain evidence="1 2">DSM 40763</strain>
    </source>
</reference>
<accession>A0A6C1C9L5</accession>
<dbReference type="PROSITE" id="PS50932">
    <property type="entry name" value="HTH_LACI_2"/>
    <property type="match status" value="1"/>
</dbReference>
<evidence type="ECO:0000313" key="1">
    <source>
        <dbReference type="EMBL" id="TGG86308.1"/>
    </source>
</evidence>
<evidence type="ECO:0000313" key="2">
    <source>
        <dbReference type="Proteomes" id="UP000298111"/>
    </source>
</evidence>
<dbReference type="InterPro" id="IPR028082">
    <property type="entry name" value="Peripla_BP_I"/>
</dbReference>
<dbReference type="SMART" id="SM00354">
    <property type="entry name" value="HTH_LACI"/>
    <property type="match status" value="1"/>
</dbReference>
<gene>
    <name evidence="1" type="ORF">D8771_08030</name>
</gene>
<dbReference type="InterPro" id="IPR046335">
    <property type="entry name" value="LacI/GalR-like_sensor"/>
</dbReference>